<organism evidence="2 3">
    <name type="scientific">Natronosalvus hydrolyticus</name>
    <dbReference type="NCBI Taxonomy" id="2979988"/>
    <lineage>
        <taxon>Archaea</taxon>
        <taxon>Methanobacteriati</taxon>
        <taxon>Methanobacteriota</taxon>
        <taxon>Stenosarchaea group</taxon>
        <taxon>Halobacteria</taxon>
        <taxon>Halobacteriales</taxon>
        <taxon>Natrialbaceae</taxon>
        <taxon>Natronosalvus</taxon>
    </lineage>
</organism>
<dbReference type="Gene3D" id="3.40.50.1000">
    <property type="entry name" value="HAD superfamily/HAD-like"/>
    <property type="match status" value="1"/>
</dbReference>
<name>A0AAP2Z993_9EURY</name>
<evidence type="ECO:0000313" key="3">
    <source>
        <dbReference type="Proteomes" id="UP001321047"/>
    </source>
</evidence>
<dbReference type="InterPro" id="IPR006439">
    <property type="entry name" value="HAD-SF_hydro_IA"/>
</dbReference>
<dbReference type="RefSeq" id="WP_342809400.1">
    <property type="nucleotide sequence ID" value="NZ_JAOPJZ010000012.1"/>
</dbReference>
<comment type="similarity">
    <text evidence="1">Belongs to the HAD-like hydrolase superfamily.</text>
</comment>
<gene>
    <name evidence="2" type="ORF">OB919_14010</name>
</gene>
<protein>
    <submittedName>
        <fullName evidence="2">HAD family hydrolase</fullName>
    </submittedName>
</protein>
<dbReference type="SUPFAM" id="SSF56784">
    <property type="entry name" value="HAD-like"/>
    <property type="match status" value="1"/>
</dbReference>
<dbReference type="InterPro" id="IPR050155">
    <property type="entry name" value="HAD-like_hydrolase_sf"/>
</dbReference>
<dbReference type="GO" id="GO:0008967">
    <property type="term" value="F:phosphoglycolate phosphatase activity"/>
    <property type="evidence" value="ECO:0007669"/>
    <property type="project" value="TreeGrafter"/>
</dbReference>
<dbReference type="InterPro" id="IPR041492">
    <property type="entry name" value="HAD_2"/>
</dbReference>
<evidence type="ECO:0000313" key="2">
    <source>
        <dbReference type="EMBL" id="MCU4753076.1"/>
    </source>
</evidence>
<dbReference type="InterPro" id="IPR023214">
    <property type="entry name" value="HAD_sf"/>
</dbReference>
<dbReference type="Pfam" id="PF13419">
    <property type="entry name" value="HAD_2"/>
    <property type="match status" value="1"/>
</dbReference>
<dbReference type="SFLD" id="SFLDS00003">
    <property type="entry name" value="Haloacid_Dehalogenase"/>
    <property type="match status" value="1"/>
</dbReference>
<dbReference type="NCBIfam" id="TIGR01549">
    <property type="entry name" value="HAD-SF-IA-v1"/>
    <property type="match status" value="1"/>
</dbReference>
<comment type="caution">
    <text evidence="2">The sequence shown here is derived from an EMBL/GenBank/DDBJ whole genome shotgun (WGS) entry which is preliminary data.</text>
</comment>
<evidence type="ECO:0000256" key="1">
    <source>
        <dbReference type="ARBA" id="ARBA00007958"/>
    </source>
</evidence>
<keyword evidence="3" id="KW-1185">Reference proteome</keyword>
<keyword evidence="2" id="KW-0378">Hydrolase</keyword>
<dbReference type="AlphaFoldDB" id="A0AAP2Z993"/>
<accession>A0AAP2Z993</accession>
<dbReference type="PANTHER" id="PTHR43434">
    <property type="entry name" value="PHOSPHOGLYCOLATE PHOSPHATASE"/>
    <property type="match status" value="1"/>
</dbReference>
<dbReference type="SFLD" id="SFLDG01129">
    <property type="entry name" value="C1.5:_HAD__Beta-PGM__Phosphata"/>
    <property type="match status" value="1"/>
</dbReference>
<dbReference type="EMBL" id="JAOPJZ010000012">
    <property type="protein sequence ID" value="MCU4753076.1"/>
    <property type="molecule type" value="Genomic_DNA"/>
</dbReference>
<dbReference type="InterPro" id="IPR036412">
    <property type="entry name" value="HAD-like_sf"/>
</dbReference>
<proteinExistence type="inferred from homology"/>
<dbReference type="PANTHER" id="PTHR43434:SF1">
    <property type="entry name" value="PHOSPHOGLYCOLATE PHOSPHATASE"/>
    <property type="match status" value="1"/>
</dbReference>
<dbReference type="GO" id="GO:0006281">
    <property type="term" value="P:DNA repair"/>
    <property type="evidence" value="ECO:0007669"/>
    <property type="project" value="TreeGrafter"/>
</dbReference>
<dbReference type="Proteomes" id="UP001321047">
    <property type="component" value="Unassembled WGS sequence"/>
</dbReference>
<sequence>MTEYDIALFDSDGILVDPPAYETQVEATVTAFEAVGVTAVDQRHLDDIVNGTTVGRLQEICSVYDIDPETFWEARERHDEQSQFEKFEAGSRGLYDDIDALSTLSLPCGVVSNNHHSTIAFVLEYFELAPLFEVYYGRAKTVESLDLKKPNTHYLEKALADLEGESALYIGDSENDVVAAHRAGIDSVFVRRPHSTDVALSATPTYEVESLHAITDILNS</sequence>
<reference evidence="2 3" key="1">
    <citation type="submission" date="2022-09" db="EMBL/GenBank/DDBJ databases">
        <title>Enrichment on poylsaccharides allowed isolation of novel metabolic and taxonomic groups of Haloarchaea.</title>
        <authorList>
            <person name="Sorokin D.Y."/>
            <person name="Elcheninov A.G."/>
            <person name="Khizhniak T.V."/>
            <person name="Kolganova T.V."/>
            <person name="Kublanov I.V."/>
        </authorList>
    </citation>
    <scope>NUCLEOTIDE SEQUENCE [LARGE SCALE GENOMIC DNA]</scope>
    <source>
        <strain evidence="2 3">AArc-curdl1</strain>
    </source>
</reference>